<dbReference type="SUPFAM" id="SSF53335">
    <property type="entry name" value="S-adenosyl-L-methionine-dependent methyltransferases"/>
    <property type="match status" value="1"/>
</dbReference>
<protein>
    <submittedName>
        <fullName evidence="1">Uncharacterized protein</fullName>
    </submittedName>
</protein>
<comment type="caution">
    <text evidence="1">The sequence shown here is derived from an EMBL/GenBank/DDBJ whole genome shotgun (WGS) entry which is preliminary data.</text>
</comment>
<dbReference type="InterPro" id="IPR029063">
    <property type="entry name" value="SAM-dependent_MTases_sf"/>
</dbReference>
<dbReference type="EMBL" id="JACICY010000001">
    <property type="protein sequence ID" value="MBB3858913.1"/>
    <property type="molecule type" value="Genomic_DNA"/>
</dbReference>
<dbReference type="Proteomes" id="UP000562395">
    <property type="component" value="Unassembled WGS sequence"/>
</dbReference>
<sequence>MRGEVSTGRKAKRHPYDWYVEWGWEWEQIVGAIGLEEAVTGATIWDPAAGEGHSAEWLESAGFKGQFILSDIVNRITPERWAVFERPDNISFENICFIEDDLKQRDRHERISIWSNPPFSYRKYWLDGRQVIVSEAFVRRALSLATDRVVMILPAKWLAMGKRRSRLVRIDHPPQFVLHFCERPSMPPGDMIAAMGGRAFRGGMVDYCAVVWDVRKPTLPGETRTIWLPPLGLIEEAN</sequence>
<name>A0A7W5ZTP2_9SPHN</name>
<keyword evidence="2" id="KW-1185">Reference proteome</keyword>
<evidence type="ECO:0000313" key="2">
    <source>
        <dbReference type="Proteomes" id="UP000562395"/>
    </source>
</evidence>
<accession>A0A7W5ZTP2</accession>
<dbReference type="AlphaFoldDB" id="A0A7W5ZTP2"/>
<gene>
    <name evidence="1" type="ORF">GGQ88_000153</name>
</gene>
<organism evidence="1 2">
    <name type="scientific">Novosphingobium hassiacum</name>
    <dbReference type="NCBI Taxonomy" id="173676"/>
    <lineage>
        <taxon>Bacteria</taxon>
        <taxon>Pseudomonadati</taxon>
        <taxon>Pseudomonadota</taxon>
        <taxon>Alphaproteobacteria</taxon>
        <taxon>Sphingomonadales</taxon>
        <taxon>Sphingomonadaceae</taxon>
        <taxon>Novosphingobium</taxon>
    </lineage>
</organism>
<dbReference type="RefSeq" id="WP_183611120.1">
    <property type="nucleotide sequence ID" value="NZ_JACICY010000001.1"/>
</dbReference>
<evidence type="ECO:0000313" key="1">
    <source>
        <dbReference type="EMBL" id="MBB3858913.1"/>
    </source>
</evidence>
<reference evidence="1 2" key="1">
    <citation type="submission" date="2020-08" db="EMBL/GenBank/DDBJ databases">
        <title>Genomic Encyclopedia of Type Strains, Phase IV (KMG-IV): sequencing the most valuable type-strain genomes for metagenomic binning, comparative biology and taxonomic classification.</title>
        <authorList>
            <person name="Goeker M."/>
        </authorList>
    </citation>
    <scope>NUCLEOTIDE SEQUENCE [LARGE SCALE GENOMIC DNA]</scope>
    <source>
        <strain evidence="1 2">DSM 14552</strain>
    </source>
</reference>
<proteinExistence type="predicted"/>